<accession>A0ABR3VCV3</accession>
<sequence length="209" mass="22635">MVSRSTSSSSRYVELADRVPSMKQLPTTITLSRSPYLCGVESLILPPVLPLLPAPTTKTVFLCLPSARMRGQGSKSSMASPLWLSSSSGRKVRGLVKVDRLMMPAMLPLSCSCRRSIKLMAWRAAATVLHAVLTESLMDTTQLFLFTPVYPPTIRPATAVPWPSSSVPSSTGPTQSGGSRQSYSRNLADLTNSSWLVRTPESMTITMVS</sequence>
<proteinExistence type="predicted"/>
<dbReference type="Proteomes" id="UP001586593">
    <property type="component" value="Unassembled WGS sequence"/>
</dbReference>
<name>A0ABR3VCV3_9PEZI</name>
<comment type="caution">
    <text evidence="2">The sequence shown here is derived from an EMBL/GenBank/DDBJ whole genome shotgun (WGS) entry which is preliminary data.</text>
</comment>
<gene>
    <name evidence="2" type="ORF">VTK73DRAFT_4068</name>
</gene>
<evidence type="ECO:0000256" key="1">
    <source>
        <dbReference type="SAM" id="MobiDB-lite"/>
    </source>
</evidence>
<evidence type="ECO:0000313" key="3">
    <source>
        <dbReference type="Proteomes" id="UP001586593"/>
    </source>
</evidence>
<organism evidence="2 3">
    <name type="scientific">Phialemonium thermophilum</name>
    <dbReference type="NCBI Taxonomy" id="223376"/>
    <lineage>
        <taxon>Eukaryota</taxon>
        <taxon>Fungi</taxon>
        <taxon>Dikarya</taxon>
        <taxon>Ascomycota</taxon>
        <taxon>Pezizomycotina</taxon>
        <taxon>Sordariomycetes</taxon>
        <taxon>Sordariomycetidae</taxon>
        <taxon>Cephalothecales</taxon>
        <taxon>Cephalothecaceae</taxon>
        <taxon>Phialemonium</taxon>
    </lineage>
</organism>
<feature type="compositionally biased region" description="Low complexity" evidence="1">
    <location>
        <begin position="161"/>
        <end position="182"/>
    </location>
</feature>
<protein>
    <submittedName>
        <fullName evidence="2">Uncharacterized protein</fullName>
    </submittedName>
</protein>
<keyword evidence="3" id="KW-1185">Reference proteome</keyword>
<dbReference type="EMBL" id="JAZHXJ010002350">
    <property type="protein sequence ID" value="KAL1839342.1"/>
    <property type="molecule type" value="Genomic_DNA"/>
</dbReference>
<evidence type="ECO:0000313" key="2">
    <source>
        <dbReference type="EMBL" id="KAL1839342.1"/>
    </source>
</evidence>
<reference evidence="2 3" key="1">
    <citation type="journal article" date="2024" name="Commun. Biol.">
        <title>Comparative genomic analysis of thermophilic fungi reveals convergent evolutionary adaptations and gene losses.</title>
        <authorList>
            <person name="Steindorff A.S."/>
            <person name="Aguilar-Pontes M.V."/>
            <person name="Robinson A.J."/>
            <person name="Andreopoulos B."/>
            <person name="LaButti K."/>
            <person name="Kuo A."/>
            <person name="Mondo S."/>
            <person name="Riley R."/>
            <person name="Otillar R."/>
            <person name="Haridas S."/>
            <person name="Lipzen A."/>
            <person name="Grimwood J."/>
            <person name="Schmutz J."/>
            <person name="Clum A."/>
            <person name="Reid I.D."/>
            <person name="Moisan M.C."/>
            <person name="Butler G."/>
            <person name="Nguyen T.T.M."/>
            <person name="Dewar K."/>
            <person name="Conant G."/>
            <person name="Drula E."/>
            <person name="Henrissat B."/>
            <person name="Hansel C."/>
            <person name="Singer S."/>
            <person name="Hutchinson M.I."/>
            <person name="de Vries R.P."/>
            <person name="Natvig D.O."/>
            <person name="Powell A.J."/>
            <person name="Tsang A."/>
            <person name="Grigoriev I.V."/>
        </authorList>
    </citation>
    <scope>NUCLEOTIDE SEQUENCE [LARGE SCALE GENOMIC DNA]</scope>
    <source>
        <strain evidence="2 3">ATCC 24622</strain>
    </source>
</reference>
<feature type="region of interest" description="Disordered" evidence="1">
    <location>
        <begin position="161"/>
        <end position="183"/>
    </location>
</feature>